<evidence type="ECO:0000313" key="2">
    <source>
        <dbReference type="Proteomes" id="UP001062846"/>
    </source>
</evidence>
<dbReference type="Proteomes" id="UP001062846">
    <property type="component" value="Chromosome 8"/>
</dbReference>
<name>A0ACC0MT21_RHOML</name>
<accession>A0ACC0MT21</accession>
<dbReference type="EMBL" id="CM046395">
    <property type="protein sequence ID" value="KAI8543428.1"/>
    <property type="molecule type" value="Genomic_DNA"/>
</dbReference>
<organism evidence="1 2">
    <name type="scientific">Rhododendron molle</name>
    <name type="common">Chinese azalea</name>
    <name type="synonym">Azalea mollis</name>
    <dbReference type="NCBI Taxonomy" id="49168"/>
    <lineage>
        <taxon>Eukaryota</taxon>
        <taxon>Viridiplantae</taxon>
        <taxon>Streptophyta</taxon>
        <taxon>Embryophyta</taxon>
        <taxon>Tracheophyta</taxon>
        <taxon>Spermatophyta</taxon>
        <taxon>Magnoliopsida</taxon>
        <taxon>eudicotyledons</taxon>
        <taxon>Gunneridae</taxon>
        <taxon>Pentapetalae</taxon>
        <taxon>asterids</taxon>
        <taxon>Ericales</taxon>
        <taxon>Ericaceae</taxon>
        <taxon>Ericoideae</taxon>
        <taxon>Rhodoreae</taxon>
        <taxon>Rhododendron</taxon>
    </lineage>
</organism>
<evidence type="ECO:0000313" key="1">
    <source>
        <dbReference type="EMBL" id="KAI8543428.1"/>
    </source>
</evidence>
<comment type="caution">
    <text evidence="1">The sequence shown here is derived from an EMBL/GenBank/DDBJ whole genome shotgun (WGS) entry which is preliminary data.</text>
</comment>
<reference evidence="1" key="1">
    <citation type="submission" date="2022-02" db="EMBL/GenBank/DDBJ databases">
        <title>Plant Genome Project.</title>
        <authorList>
            <person name="Zhang R.-G."/>
        </authorList>
    </citation>
    <scope>NUCLEOTIDE SEQUENCE</scope>
    <source>
        <strain evidence="1">AT1</strain>
    </source>
</reference>
<proteinExistence type="predicted"/>
<gene>
    <name evidence="1" type="ORF">RHMOL_Rhmol08G0217000</name>
</gene>
<protein>
    <submittedName>
        <fullName evidence="1">Uncharacterized protein</fullName>
    </submittedName>
</protein>
<sequence length="267" mass="28454">MIEKLGYLGLLNYYYVMTGKNINNGLRMLLTDSDVIEMIDQLSPSRIVDMYAEPVTPIQMIEIQIDKGGPTPTPTPTPTPSRGTPTPTPIPSRATPTLTPTHTLTDKGVSTNTNKGVPTKTNKGCAKDKGGPIDKGGPSHEVNNDDFLVDDTFFEGRFSDGVGVQDLGDTTSDSDVSFEVDSDYEQSNDDGLYEANVDEETEWVGQASSSRGRGFVVAASQGGQALTSRGRGGGERGRGRTNSGRRNGDGRRGRGDGGRARGFGNTS</sequence>
<keyword evidence="2" id="KW-1185">Reference proteome</keyword>